<evidence type="ECO:0000313" key="2">
    <source>
        <dbReference type="EMBL" id="ETX07566.1"/>
    </source>
</evidence>
<dbReference type="AlphaFoldDB" id="W4MCA9"/>
<comment type="caution">
    <text evidence="2">The sequence shown here is derived from an EMBL/GenBank/DDBJ whole genome shotgun (WGS) entry which is preliminary data.</text>
</comment>
<dbReference type="NCBIfam" id="TIGR02246">
    <property type="entry name" value="SgcJ/EcaC family oxidoreductase"/>
    <property type="match status" value="1"/>
</dbReference>
<reference evidence="2 3" key="1">
    <citation type="journal article" date="2014" name="Nature">
        <title>An environmental bacterial taxon with a large and distinct metabolic repertoire.</title>
        <authorList>
            <person name="Wilson M.C."/>
            <person name="Mori T."/>
            <person name="Ruckert C."/>
            <person name="Uria A.R."/>
            <person name="Helf M.J."/>
            <person name="Takada K."/>
            <person name="Gernert C."/>
            <person name="Steffens U.A."/>
            <person name="Heycke N."/>
            <person name="Schmitt S."/>
            <person name="Rinke C."/>
            <person name="Helfrich E.J."/>
            <person name="Brachmann A.O."/>
            <person name="Gurgui C."/>
            <person name="Wakimoto T."/>
            <person name="Kracht M."/>
            <person name="Crusemann M."/>
            <person name="Hentschel U."/>
            <person name="Abe I."/>
            <person name="Matsunaga S."/>
            <person name="Kalinowski J."/>
            <person name="Takeyama H."/>
            <person name="Piel J."/>
        </authorList>
    </citation>
    <scope>NUCLEOTIDE SEQUENCE [LARGE SCALE GENOMIC DNA]</scope>
    <source>
        <strain evidence="3">TSY2</strain>
    </source>
</reference>
<name>W4MCA9_9BACT</name>
<dbReference type="InterPro" id="IPR011944">
    <property type="entry name" value="Steroid_delta5-4_isomerase"/>
</dbReference>
<dbReference type="SUPFAM" id="SSF54427">
    <property type="entry name" value="NTF2-like"/>
    <property type="match status" value="1"/>
</dbReference>
<dbReference type="Proteomes" id="UP000019140">
    <property type="component" value="Unassembled WGS sequence"/>
</dbReference>
<evidence type="ECO:0000313" key="3">
    <source>
        <dbReference type="Proteomes" id="UP000019140"/>
    </source>
</evidence>
<sequence>MSAETALIEQYFDAFNRHDLDAVMACFADDAVVMAAPGRRIEGAQAIREYYDSMFNLFNDANCAIQALSGADGKGFVESVFTGVRSDAGYPVRMVGVEVIECQEERIRELRDYHLPA</sequence>
<protein>
    <recommendedName>
        <fullName evidence="1">SnoaL-like domain-containing protein</fullName>
    </recommendedName>
</protein>
<feature type="domain" description="SnoaL-like" evidence="1">
    <location>
        <begin position="8"/>
        <end position="109"/>
    </location>
</feature>
<dbReference type="InterPro" id="IPR032710">
    <property type="entry name" value="NTF2-like_dom_sf"/>
</dbReference>
<dbReference type="InterPro" id="IPR037401">
    <property type="entry name" value="SnoaL-like"/>
</dbReference>
<dbReference type="EMBL" id="AZHX01000425">
    <property type="protein sequence ID" value="ETX07566.1"/>
    <property type="molecule type" value="Genomic_DNA"/>
</dbReference>
<organism evidence="2 3">
    <name type="scientific">Candidatus Entotheonella gemina</name>
    <dbReference type="NCBI Taxonomy" id="1429439"/>
    <lineage>
        <taxon>Bacteria</taxon>
        <taxon>Pseudomonadati</taxon>
        <taxon>Nitrospinota/Tectimicrobiota group</taxon>
        <taxon>Candidatus Tectimicrobiota</taxon>
        <taxon>Candidatus Entotheonellia</taxon>
        <taxon>Candidatus Entotheonellales</taxon>
        <taxon>Candidatus Entotheonellaceae</taxon>
        <taxon>Candidatus Entotheonella</taxon>
    </lineage>
</organism>
<accession>W4MCA9</accession>
<evidence type="ECO:0000259" key="1">
    <source>
        <dbReference type="Pfam" id="PF12680"/>
    </source>
</evidence>
<keyword evidence="3" id="KW-1185">Reference proteome</keyword>
<dbReference type="Pfam" id="PF12680">
    <property type="entry name" value="SnoaL_2"/>
    <property type="match status" value="1"/>
</dbReference>
<dbReference type="Gene3D" id="3.10.450.50">
    <property type="match status" value="1"/>
</dbReference>
<proteinExistence type="predicted"/>
<gene>
    <name evidence="2" type="ORF">ETSY2_10470</name>
</gene>
<dbReference type="HOGENOM" id="CLU_2080485_0_0_7"/>